<keyword evidence="4" id="KW-0325">Glycoprotein</keyword>
<keyword evidence="5" id="KW-0808">Transferase</keyword>
<dbReference type="GO" id="GO:0071970">
    <property type="term" value="P:fungal-type cell wall (1-&gt;3)-beta-D-glucan biosynthetic process"/>
    <property type="evidence" value="ECO:0007669"/>
    <property type="project" value="TreeGrafter"/>
</dbReference>
<protein>
    <recommendedName>
        <fullName evidence="5">1,3-beta-glucanosyltransferase</fullName>
        <ecNumber evidence="5">2.4.1.-</ecNumber>
    </recommendedName>
</protein>
<evidence type="ECO:0000313" key="6">
    <source>
        <dbReference type="EMBL" id="KAA8567331.1"/>
    </source>
</evidence>
<reference evidence="6 7" key="1">
    <citation type="submission" date="2019-06" db="EMBL/GenBank/DDBJ databases">
        <title>Genome Sequence of the Brown Rot Fungal Pathogen Monilinia fructicola.</title>
        <authorList>
            <person name="De Miccolis Angelini R.M."/>
            <person name="Landi L."/>
            <person name="Abate D."/>
            <person name="Pollastro S."/>
            <person name="Romanazzi G."/>
            <person name="Faretra F."/>
        </authorList>
    </citation>
    <scope>NUCLEOTIDE SEQUENCE [LARGE SCALE GENOMIC DNA]</scope>
    <source>
        <strain evidence="6 7">Mfrc123</strain>
    </source>
</reference>
<dbReference type="AlphaFoldDB" id="A0A5M9JDJ1"/>
<accession>A0A5M9JDJ1</accession>
<dbReference type="InterPro" id="IPR017853">
    <property type="entry name" value="GH"/>
</dbReference>
<name>A0A5M9JDJ1_MONFR</name>
<dbReference type="GO" id="GO:0098552">
    <property type="term" value="C:side of membrane"/>
    <property type="evidence" value="ECO:0007669"/>
    <property type="project" value="UniProtKB-KW"/>
</dbReference>
<comment type="similarity">
    <text evidence="2 5">Belongs to the glycosyl hydrolase 72 family.</text>
</comment>
<keyword evidence="7" id="KW-1185">Reference proteome</keyword>
<dbReference type="Proteomes" id="UP000322873">
    <property type="component" value="Unassembled WGS sequence"/>
</dbReference>
<dbReference type="PANTHER" id="PTHR31468">
    <property type="entry name" value="1,3-BETA-GLUCANOSYLTRANSFERASE GAS1"/>
    <property type="match status" value="1"/>
</dbReference>
<dbReference type="Gene3D" id="3.20.20.80">
    <property type="entry name" value="Glycosidases"/>
    <property type="match status" value="1"/>
</dbReference>
<dbReference type="GO" id="GO:0005886">
    <property type="term" value="C:plasma membrane"/>
    <property type="evidence" value="ECO:0007669"/>
    <property type="project" value="UniProtKB-SubCell"/>
</dbReference>
<keyword evidence="5" id="KW-0449">Lipoprotein</keyword>
<dbReference type="SUPFAM" id="SSF51445">
    <property type="entry name" value="(Trans)glycosidases"/>
    <property type="match status" value="1"/>
</dbReference>
<dbReference type="InterPro" id="IPR004886">
    <property type="entry name" value="Glucanosyltransferase"/>
</dbReference>
<dbReference type="EMBL" id="VICG01000011">
    <property type="protein sequence ID" value="KAA8567331.1"/>
    <property type="molecule type" value="Genomic_DNA"/>
</dbReference>
<sequence length="274" mass="31031">MYGNFALAGVHLWVDLDTLDTSTRNVGSTWTLDQLQRLFIGNEVINSKNRSATAPDIKAAVADMRAYRDKMGYRTISTRYSAADVAELRPQLQNYLACGDPQTTIEFFGINSYTWNGSATTRVRVTTIYKHGCEVNSSIPIFFRNESHRPTTKTHLFPMLYPDHHRSPRDQAAIFGPEMSDTWSGALTNKWVSERHECGIVEHRGTRHREAPVPVHPGFLRWRNIRPTVRPSKMEPSGYTPGSTTPICTPGVAEAGKLMAMHVFLLWAPRWRDL</sequence>
<keyword evidence="5" id="KW-0472">Membrane</keyword>
<comment type="subcellular location">
    <subcellularLocation>
        <location evidence="1 5">Cell membrane</location>
        <topology evidence="1 5">Lipid-anchor</topology>
        <topology evidence="1 5">GPI-anchor</topology>
    </subcellularLocation>
</comment>
<dbReference type="PANTHER" id="PTHR31468:SF8">
    <property type="entry name" value="1,3-BETA-GLUCANOSYLTRANSFERASE GAS2"/>
    <property type="match status" value="1"/>
</dbReference>
<gene>
    <name evidence="6" type="ORF">EYC84_010361</name>
</gene>
<dbReference type="GO" id="GO:0031505">
    <property type="term" value="P:fungal-type cell wall organization"/>
    <property type="evidence" value="ECO:0007669"/>
    <property type="project" value="TreeGrafter"/>
</dbReference>
<keyword evidence="5" id="KW-0336">GPI-anchor</keyword>
<comment type="caution">
    <text evidence="6">The sequence shown here is derived from an EMBL/GenBank/DDBJ whole genome shotgun (WGS) entry which is preliminary data.</text>
</comment>
<evidence type="ECO:0000256" key="3">
    <source>
        <dbReference type="ARBA" id="ARBA00022729"/>
    </source>
</evidence>
<evidence type="ECO:0000313" key="7">
    <source>
        <dbReference type="Proteomes" id="UP000322873"/>
    </source>
</evidence>
<evidence type="ECO:0000256" key="4">
    <source>
        <dbReference type="ARBA" id="ARBA00023180"/>
    </source>
</evidence>
<dbReference type="GO" id="GO:0042124">
    <property type="term" value="F:1,3-beta-glucanosyltransferase activity"/>
    <property type="evidence" value="ECO:0007669"/>
    <property type="project" value="TreeGrafter"/>
</dbReference>
<evidence type="ECO:0000256" key="5">
    <source>
        <dbReference type="RuleBase" id="RU361209"/>
    </source>
</evidence>
<evidence type="ECO:0000256" key="2">
    <source>
        <dbReference type="ARBA" id="ARBA00007528"/>
    </source>
</evidence>
<dbReference type="EC" id="2.4.1.-" evidence="5"/>
<dbReference type="VEuPathDB" id="FungiDB:MFRU_007g03560"/>
<comment type="function">
    <text evidence="5">Splits internally a 1,3-beta-glucan molecule and transfers the newly generated reducing end (the donor) to the non-reducing end of another 1,3-beta-glucan molecule (the acceptor) forming a 1,3-beta linkage, resulting in the elongation of 1,3-beta-glucan chains in the cell wall.</text>
</comment>
<keyword evidence="3" id="KW-0732">Signal</keyword>
<proteinExistence type="inferred from homology"/>
<organism evidence="6 7">
    <name type="scientific">Monilinia fructicola</name>
    <name type="common">Brown rot fungus</name>
    <name type="synonym">Ciboria fructicola</name>
    <dbReference type="NCBI Taxonomy" id="38448"/>
    <lineage>
        <taxon>Eukaryota</taxon>
        <taxon>Fungi</taxon>
        <taxon>Dikarya</taxon>
        <taxon>Ascomycota</taxon>
        <taxon>Pezizomycotina</taxon>
        <taxon>Leotiomycetes</taxon>
        <taxon>Helotiales</taxon>
        <taxon>Sclerotiniaceae</taxon>
        <taxon>Monilinia</taxon>
    </lineage>
</organism>
<evidence type="ECO:0000256" key="1">
    <source>
        <dbReference type="ARBA" id="ARBA00004609"/>
    </source>
</evidence>
<dbReference type="Pfam" id="PF03198">
    <property type="entry name" value="Glyco_hydro_72"/>
    <property type="match status" value="1"/>
</dbReference>